<protein>
    <submittedName>
        <fullName evidence="1">Uncharacterized protein</fullName>
    </submittedName>
</protein>
<evidence type="ECO:0000313" key="3">
    <source>
        <dbReference type="Proteomes" id="UP001152797"/>
    </source>
</evidence>
<dbReference type="AlphaFoldDB" id="A0A9P1D1L8"/>
<keyword evidence="3" id="KW-1185">Reference proteome</keyword>
<evidence type="ECO:0000313" key="1">
    <source>
        <dbReference type="EMBL" id="CAI4001251.1"/>
    </source>
</evidence>
<dbReference type="Proteomes" id="UP001152797">
    <property type="component" value="Unassembled WGS sequence"/>
</dbReference>
<evidence type="ECO:0000313" key="2">
    <source>
        <dbReference type="EMBL" id="CAL1154626.1"/>
    </source>
</evidence>
<dbReference type="EMBL" id="CAMXCT020002902">
    <property type="protein sequence ID" value="CAL1154626.1"/>
    <property type="molecule type" value="Genomic_DNA"/>
</dbReference>
<name>A0A9P1D1L8_9DINO</name>
<reference evidence="2" key="2">
    <citation type="submission" date="2024-04" db="EMBL/GenBank/DDBJ databases">
        <authorList>
            <person name="Chen Y."/>
            <person name="Shah S."/>
            <person name="Dougan E. K."/>
            <person name="Thang M."/>
            <person name="Chan C."/>
        </authorList>
    </citation>
    <scope>NUCLEOTIDE SEQUENCE [LARGE SCALE GENOMIC DNA]</scope>
</reference>
<organism evidence="1">
    <name type="scientific">Cladocopium goreaui</name>
    <dbReference type="NCBI Taxonomy" id="2562237"/>
    <lineage>
        <taxon>Eukaryota</taxon>
        <taxon>Sar</taxon>
        <taxon>Alveolata</taxon>
        <taxon>Dinophyceae</taxon>
        <taxon>Suessiales</taxon>
        <taxon>Symbiodiniaceae</taxon>
        <taxon>Cladocopium</taxon>
    </lineage>
</organism>
<gene>
    <name evidence="1" type="ORF">C1SCF055_LOCUS27308</name>
</gene>
<comment type="caution">
    <text evidence="1">The sequence shown here is derived from an EMBL/GenBank/DDBJ whole genome shotgun (WGS) entry which is preliminary data.</text>
</comment>
<dbReference type="EMBL" id="CAMXCT010002902">
    <property type="protein sequence ID" value="CAI4001251.1"/>
    <property type="molecule type" value="Genomic_DNA"/>
</dbReference>
<proteinExistence type="predicted"/>
<reference evidence="1" key="1">
    <citation type="submission" date="2022-10" db="EMBL/GenBank/DDBJ databases">
        <authorList>
            <person name="Chen Y."/>
            <person name="Dougan E. K."/>
            <person name="Chan C."/>
            <person name="Rhodes N."/>
            <person name="Thang M."/>
        </authorList>
    </citation>
    <scope>NUCLEOTIDE SEQUENCE</scope>
</reference>
<feature type="non-terminal residue" evidence="1">
    <location>
        <position position="374"/>
    </location>
</feature>
<dbReference type="EMBL" id="CAMXCT030002902">
    <property type="protein sequence ID" value="CAL4788563.1"/>
    <property type="molecule type" value="Genomic_DNA"/>
</dbReference>
<accession>A0A9P1D1L8</accession>
<sequence>MERDGCEPTPPILQILRRAVAEFDVADAFPLRLLCRDTLRMVGVLKKIILKSEELLIMAADPLNECTVASNGSVASNFPLLEAELADASEGCNLQPVGGVMLRSLILLRRLVVKLSEIEDEGVKAVVENLCRLDSAITTGRLATLHAFAERVRAATAEAFAVNMLLLSRILSDFETELIRINVAEIEYAKFCLACPRSKVVSLEAILAVEHGGDETPRRPNRRWLWAELGLEEDGLELWSVQRLRLEAHLPDVKRQVLFQQRYALACPGDKRKFLAAMGYGRSLKVALRADWPVMAREQSHHNAGVKIDAFSEAGALLHSKIVLCRAGPTCSTLPSECRCSQEKHRDVAPAEKVLGRLAVCIQRSLRFVIFGQH</sequence>